<dbReference type="RefSeq" id="XP_058347638.1">
    <property type="nucleotide sequence ID" value="XM_058481781.1"/>
</dbReference>
<protein>
    <recommendedName>
        <fullName evidence="6">methylated diphthine methylhydrolase</fullName>
        <ecNumber evidence="6">3.1.1.97</ecNumber>
    </recommendedName>
</protein>
<comment type="catalytic activity">
    <reaction evidence="7">
        <text>diphthine methyl ester-[translation elongation factor 2] + H2O = diphthine-[translation elongation factor 2] + methanol + H(+)</text>
        <dbReference type="Rhea" id="RHEA:42656"/>
        <dbReference type="Rhea" id="RHEA-COMP:10172"/>
        <dbReference type="Rhea" id="RHEA-COMP:10173"/>
        <dbReference type="ChEBI" id="CHEBI:15377"/>
        <dbReference type="ChEBI" id="CHEBI:15378"/>
        <dbReference type="ChEBI" id="CHEBI:17790"/>
        <dbReference type="ChEBI" id="CHEBI:79005"/>
        <dbReference type="ChEBI" id="CHEBI:82696"/>
        <dbReference type="EC" id="3.1.1.97"/>
    </reaction>
</comment>
<evidence type="ECO:0000256" key="1">
    <source>
        <dbReference type="ARBA" id="ARBA00005156"/>
    </source>
</evidence>
<comment type="similarity">
    <text evidence="5">Belongs to the DPH7 family.</text>
</comment>
<dbReference type="SUPFAM" id="SSF50978">
    <property type="entry name" value="WD40 repeat-like"/>
    <property type="match status" value="1"/>
</dbReference>
<dbReference type="PANTHER" id="PTHR46042">
    <property type="entry name" value="DIPHTHINE METHYLTRANSFERASE"/>
    <property type="match status" value="1"/>
</dbReference>
<accession>A0AAD7VBZ8</accession>
<feature type="repeat" description="WD" evidence="8">
    <location>
        <begin position="192"/>
        <end position="218"/>
    </location>
</feature>
<keyword evidence="3" id="KW-0677">Repeat</keyword>
<dbReference type="EMBL" id="JARTCD010000004">
    <property type="protein sequence ID" value="KAJ8662725.1"/>
    <property type="molecule type" value="Genomic_DNA"/>
</dbReference>
<reference evidence="9 10" key="1">
    <citation type="submission" date="2023-03" db="EMBL/GenBank/DDBJ databases">
        <title>Genome sequence of Lichtheimia ornata CBS 291.66.</title>
        <authorList>
            <person name="Mohabir J.T."/>
            <person name="Shea T.P."/>
            <person name="Kurbessoian T."/>
            <person name="Berby B."/>
            <person name="Fontaine J."/>
            <person name="Livny J."/>
            <person name="Gnirke A."/>
            <person name="Stajich J.E."/>
            <person name="Cuomo C.A."/>
        </authorList>
    </citation>
    <scope>NUCLEOTIDE SEQUENCE [LARGE SCALE GENOMIC DNA]</scope>
    <source>
        <strain evidence="9">CBS 291.66</strain>
    </source>
</reference>
<dbReference type="Proteomes" id="UP001234581">
    <property type="component" value="Unassembled WGS sequence"/>
</dbReference>
<dbReference type="EC" id="3.1.1.97" evidence="6"/>
<dbReference type="GO" id="GO:0061685">
    <property type="term" value="F:diphthine methylesterase activity"/>
    <property type="evidence" value="ECO:0007669"/>
    <property type="project" value="UniProtKB-EC"/>
</dbReference>
<dbReference type="Gene3D" id="2.130.10.10">
    <property type="entry name" value="YVTN repeat-like/Quinoprotein amine dehydrogenase"/>
    <property type="match status" value="1"/>
</dbReference>
<evidence type="ECO:0000256" key="2">
    <source>
        <dbReference type="ARBA" id="ARBA00022574"/>
    </source>
</evidence>
<dbReference type="PROSITE" id="PS50082">
    <property type="entry name" value="WD_REPEATS_2"/>
    <property type="match status" value="2"/>
</dbReference>
<dbReference type="InterPro" id="IPR052415">
    <property type="entry name" value="Diphthine_MTase"/>
</dbReference>
<comment type="caution">
    <text evidence="9">The sequence shown here is derived from an EMBL/GenBank/DDBJ whole genome shotgun (WGS) entry which is preliminary data.</text>
</comment>
<keyword evidence="4" id="KW-0378">Hydrolase</keyword>
<dbReference type="PANTHER" id="PTHR46042:SF1">
    <property type="entry name" value="DIPHTHINE METHYLTRANSFERASE"/>
    <property type="match status" value="1"/>
</dbReference>
<dbReference type="Pfam" id="PF00400">
    <property type="entry name" value="WD40"/>
    <property type="match status" value="1"/>
</dbReference>
<feature type="repeat" description="WD" evidence="8">
    <location>
        <begin position="222"/>
        <end position="264"/>
    </location>
</feature>
<evidence type="ECO:0000256" key="8">
    <source>
        <dbReference type="PROSITE-ProRule" id="PRU00221"/>
    </source>
</evidence>
<sequence length="345" mass="39035">MTATRQAESIASVDTIFSADSTEFCPFTDNAQYLALGTYQLAENERDNETHGRKGRLYLYNVDPKSKTPLQQVQMLETAAILDMKWNHALVDDRQVLGVVDSIGGLQLYGLWDGKLEADSRIQLIEDTSILCLSLDWASRVHRDVEHSYTVATSHSDGQLSLVRANESNWMVDQQWMAHDLEAWIVAFNYWDTNILYSGADDAALKVWDTRAGGQMAQITNRRTYSMGVTAIQCSPHEEYRVATGSYDEHIHIWDTRNMRIPLSEAHTPGGGIWRLKWHPTKSNLLLSASMHAGAFVIDTADNNTITTSFLDHESMAYGADWSFQHPDFIASCSFYDHVMHLWHA</sequence>
<dbReference type="InterPro" id="IPR001680">
    <property type="entry name" value="WD40_rpt"/>
</dbReference>
<evidence type="ECO:0000256" key="7">
    <source>
        <dbReference type="ARBA" id="ARBA00047551"/>
    </source>
</evidence>
<dbReference type="GO" id="GO:0017183">
    <property type="term" value="P:protein histidyl modification to diphthamide"/>
    <property type="evidence" value="ECO:0007669"/>
    <property type="project" value="TreeGrafter"/>
</dbReference>
<keyword evidence="10" id="KW-1185">Reference proteome</keyword>
<evidence type="ECO:0000313" key="9">
    <source>
        <dbReference type="EMBL" id="KAJ8662725.1"/>
    </source>
</evidence>
<dbReference type="InterPro" id="IPR015943">
    <property type="entry name" value="WD40/YVTN_repeat-like_dom_sf"/>
</dbReference>
<comment type="pathway">
    <text evidence="1">Protein modification; peptidyl-diphthamide biosynthesis.</text>
</comment>
<organism evidence="9 10">
    <name type="scientific">Lichtheimia ornata</name>
    <dbReference type="NCBI Taxonomy" id="688661"/>
    <lineage>
        <taxon>Eukaryota</taxon>
        <taxon>Fungi</taxon>
        <taxon>Fungi incertae sedis</taxon>
        <taxon>Mucoromycota</taxon>
        <taxon>Mucoromycotina</taxon>
        <taxon>Mucoromycetes</taxon>
        <taxon>Mucorales</taxon>
        <taxon>Lichtheimiaceae</taxon>
        <taxon>Lichtheimia</taxon>
    </lineage>
</organism>
<dbReference type="InterPro" id="IPR036322">
    <property type="entry name" value="WD40_repeat_dom_sf"/>
</dbReference>
<evidence type="ECO:0000256" key="5">
    <source>
        <dbReference type="ARBA" id="ARBA00038092"/>
    </source>
</evidence>
<evidence type="ECO:0000256" key="6">
    <source>
        <dbReference type="ARBA" id="ARBA00039131"/>
    </source>
</evidence>
<gene>
    <name evidence="9" type="ORF">O0I10_001689</name>
</gene>
<evidence type="ECO:0000256" key="3">
    <source>
        <dbReference type="ARBA" id="ARBA00022737"/>
    </source>
</evidence>
<name>A0AAD7VBZ8_9FUNG</name>
<evidence type="ECO:0000313" key="10">
    <source>
        <dbReference type="Proteomes" id="UP001234581"/>
    </source>
</evidence>
<proteinExistence type="inferred from homology"/>
<dbReference type="InterPro" id="IPR019775">
    <property type="entry name" value="WD40_repeat_CS"/>
</dbReference>
<dbReference type="GO" id="GO:0005737">
    <property type="term" value="C:cytoplasm"/>
    <property type="evidence" value="ECO:0007669"/>
    <property type="project" value="TreeGrafter"/>
</dbReference>
<dbReference type="SMART" id="SM00320">
    <property type="entry name" value="WD40"/>
    <property type="match status" value="4"/>
</dbReference>
<evidence type="ECO:0000256" key="4">
    <source>
        <dbReference type="ARBA" id="ARBA00022801"/>
    </source>
</evidence>
<dbReference type="AlphaFoldDB" id="A0AAD7VBZ8"/>
<dbReference type="GeneID" id="83209107"/>
<dbReference type="PROSITE" id="PS00678">
    <property type="entry name" value="WD_REPEATS_1"/>
    <property type="match status" value="1"/>
</dbReference>
<keyword evidence="2 8" id="KW-0853">WD repeat</keyword>